<reference evidence="3 4" key="1">
    <citation type="journal article" date="2014" name="Genome Announc.">
        <title>Draft Genome Sequence of Petroleum Oil-Degrading Marine Bacterium Pseudomonas taeanensis Strain MS-3, Isolated from a Crude Oil-Contaminated Seashore.</title>
        <authorList>
            <person name="Lee S.Y."/>
            <person name="Kim S.H."/>
            <person name="Lee D.G."/>
            <person name="Shin S."/>
            <person name="Yun S.H."/>
            <person name="Choi C.W."/>
            <person name="Chung Y.H."/>
            <person name="Choi J.S."/>
            <person name="Kahng H.Y."/>
            <person name="Kim S.I."/>
        </authorList>
    </citation>
    <scope>NUCLEOTIDE SEQUENCE [LARGE SCALE GENOMIC DNA]</scope>
    <source>
        <strain evidence="3 4">MS-3</strain>
    </source>
</reference>
<proteinExistence type="inferred from homology"/>
<dbReference type="InterPro" id="IPR044862">
    <property type="entry name" value="Pro_4_hyd_alph_FE2OG_OXY"/>
</dbReference>
<keyword evidence="4" id="KW-1185">Reference proteome</keyword>
<dbReference type="AlphaFoldDB" id="A0A0A1YPN3"/>
<accession>A0A0A1YPN3</accession>
<organism evidence="3 4">
    <name type="scientific">Pseudomonas taeanensis MS-3</name>
    <dbReference type="NCBI Taxonomy" id="1395571"/>
    <lineage>
        <taxon>Bacteria</taxon>
        <taxon>Pseudomonadati</taxon>
        <taxon>Pseudomonadota</taxon>
        <taxon>Gammaproteobacteria</taxon>
        <taxon>Pseudomonadales</taxon>
        <taxon>Pseudomonadaceae</taxon>
        <taxon>Pseudomonas</taxon>
    </lineage>
</organism>
<dbReference type="InterPro" id="IPR005123">
    <property type="entry name" value="Oxoglu/Fe-dep_dioxygenase_dom"/>
</dbReference>
<evidence type="ECO:0000256" key="1">
    <source>
        <dbReference type="RuleBase" id="RU003682"/>
    </source>
</evidence>
<dbReference type="eggNOG" id="COG3751">
    <property type="taxonomic scope" value="Bacteria"/>
</dbReference>
<dbReference type="Gene3D" id="2.60.120.620">
    <property type="entry name" value="q2cbj1_9rhob like domain"/>
    <property type="match status" value="1"/>
</dbReference>
<keyword evidence="1" id="KW-0560">Oxidoreductase</keyword>
<dbReference type="EMBL" id="AWSQ01000001">
    <property type="protein sequence ID" value="KFX70644.1"/>
    <property type="molecule type" value="Genomic_DNA"/>
</dbReference>
<keyword evidence="1" id="KW-0479">Metal-binding</keyword>
<dbReference type="Proteomes" id="UP000030063">
    <property type="component" value="Unassembled WGS sequence"/>
</dbReference>
<feature type="domain" description="Fe2OG dioxygenase" evidence="2">
    <location>
        <begin position="104"/>
        <end position="194"/>
    </location>
</feature>
<comment type="similarity">
    <text evidence="1">Belongs to the iron/ascorbate-dependent oxidoreductase family.</text>
</comment>
<evidence type="ECO:0000313" key="3">
    <source>
        <dbReference type="EMBL" id="KFX70644.1"/>
    </source>
</evidence>
<protein>
    <recommendedName>
        <fullName evidence="2">Fe2OG dioxygenase domain-containing protein</fullName>
    </recommendedName>
</protein>
<sequence length="207" mass="23567">MQEVIQTANLELHSNAYAALNAAQLFTDDEIRYLDEACQIIPKTIIEIGDVGEQNYLSVGRFMEDQKGQLPQYRNDPYGKRVVDILSSGKSREFFNGIMQGECFIRRCQSNLLEAGNFIGKHIDTYSNLEYRYSVVIQFGKQYEGGEFFIEHEGRESQLKTGYADVLINRCEIPHGVNKVQSGTRASLVFFLSTTPLDKPNLHNKQI</sequence>
<dbReference type="GO" id="GO:0046872">
    <property type="term" value="F:metal ion binding"/>
    <property type="evidence" value="ECO:0007669"/>
    <property type="project" value="UniProtKB-KW"/>
</dbReference>
<dbReference type="Pfam" id="PF13640">
    <property type="entry name" value="2OG-FeII_Oxy_3"/>
    <property type="match status" value="1"/>
</dbReference>
<dbReference type="PROSITE" id="PS51471">
    <property type="entry name" value="FE2OG_OXY"/>
    <property type="match status" value="1"/>
</dbReference>
<dbReference type="STRING" id="1395571.TMS3_0101495"/>
<evidence type="ECO:0000313" key="4">
    <source>
        <dbReference type="Proteomes" id="UP000030063"/>
    </source>
</evidence>
<dbReference type="RefSeq" id="WP_025163462.1">
    <property type="nucleotide sequence ID" value="NZ_AWSQ01000001.1"/>
</dbReference>
<dbReference type="GO" id="GO:0016491">
    <property type="term" value="F:oxidoreductase activity"/>
    <property type="evidence" value="ECO:0007669"/>
    <property type="project" value="UniProtKB-KW"/>
</dbReference>
<gene>
    <name evidence="3" type="ORF">TMS3_0101495</name>
</gene>
<keyword evidence="1" id="KW-0408">Iron</keyword>
<dbReference type="OrthoDB" id="255432at2"/>
<evidence type="ECO:0000259" key="2">
    <source>
        <dbReference type="PROSITE" id="PS51471"/>
    </source>
</evidence>
<name>A0A0A1YPN3_9PSED</name>
<comment type="caution">
    <text evidence="3">The sequence shown here is derived from an EMBL/GenBank/DDBJ whole genome shotgun (WGS) entry which is preliminary data.</text>
</comment>